<dbReference type="InterPro" id="IPR017441">
    <property type="entry name" value="Protein_kinase_ATP_BS"/>
</dbReference>
<keyword evidence="11 24" id="KW-0732">Signal</keyword>
<evidence type="ECO:0000256" key="6">
    <source>
        <dbReference type="ARBA" id="ARBA00022527"/>
    </source>
</evidence>
<dbReference type="Gene3D" id="3.30.200.20">
    <property type="entry name" value="Phosphorylase Kinase, domain 1"/>
    <property type="match status" value="1"/>
</dbReference>
<dbReference type="InterPro" id="IPR055414">
    <property type="entry name" value="LRR_R13L4/SHOC2-like"/>
</dbReference>
<dbReference type="EC" id="2.7.11.1" evidence="4"/>
<dbReference type="GO" id="GO:0005886">
    <property type="term" value="C:plasma membrane"/>
    <property type="evidence" value="ECO:0007669"/>
    <property type="project" value="UniProtKB-SubCell"/>
</dbReference>
<dbReference type="InterPro" id="IPR003591">
    <property type="entry name" value="Leu-rich_rpt_typical-subtyp"/>
</dbReference>
<evidence type="ECO:0000256" key="9">
    <source>
        <dbReference type="ARBA" id="ARBA00022679"/>
    </source>
</evidence>
<name>A0A843VI48_COLES</name>
<dbReference type="GO" id="GO:0033612">
    <property type="term" value="F:receptor serine/threonine kinase binding"/>
    <property type="evidence" value="ECO:0007669"/>
    <property type="project" value="TreeGrafter"/>
</dbReference>
<keyword evidence="19" id="KW-0325">Glycoprotein</keyword>
<dbReference type="FunFam" id="3.80.10.10:FF:000413">
    <property type="entry name" value="Inactive leucine-rich repeat receptor-like protein kinase"/>
    <property type="match status" value="1"/>
</dbReference>
<keyword evidence="18" id="KW-0675">Receptor</keyword>
<keyword evidence="12" id="KW-0677">Repeat</keyword>
<dbReference type="SUPFAM" id="SSF52047">
    <property type="entry name" value="RNI-like"/>
    <property type="match status" value="1"/>
</dbReference>
<dbReference type="SMART" id="SM00220">
    <property type="entry name" value="S_TKc"/>
    <property type="match status" value="1"/>
</dbReference>
<evidence type="ECO:0000259" key="25">
    <source>
        <dbReference type="PROSITE" id="PS50011"/>
    </source>
</evidence>
<dbReference type="GO" id="GO:0005524">
    <property type="term" value="F:ATP binding"/>
    <property type="evidence" value="ECO:0007669"/>
    <property type="project" value="UniProtKB-UniRule"/>
</dbReference>
<evidence type="ECO:0000256" key="15">
    <source>
        <dbReference type="ARBA" id="ARBA00022840"/>
    </source>
</evidence>
<accession>A0A843VI48</accession>
<sequence>MLPPPLLSFAVPFFLLFCFCHGDSSPAPQSGADELRVLLGLKAALGIAAWREDGHPCNFSGVQCTSGAVSAIDLSDTNVSGSVPFASVCRLPSLTKLWLGGNNLYGNVTGDIAGCINLEFLDLGSNNFSGAVPDLSSLRKLQMLNLSDNGFTGEFPWASLKSMPSLFSLRIGDNPFEATRSFPEEVLGLTALKFLYLSNCSIYGQIPPSIGNLKELVNLELSDNLLYGEIPPEIGKLRGLQQLELYDNKLSGRLPAGLGNLSSLNFFDASNNSLEGNLSEIRHLTALVSLQLFENNFSGEVPQELGDFRDLVNLSLYSNRLSGLLPQALGSWAEFDFIDVSTNQFTGPIPPDMCKRGAMRRLLVLENHFSGEIPATYANCTSLLRFRANNNSLGGEVPVGLWSLPNLEIIDLSVNQFSGAIDPGVGKAKALSQISISGNQFSGELPAEISGASSLRTIDARYNRLSGEIPASIGDLRNLNGLFLQGNSLSGRIPSTLGSCSALTQLDLSENSLSGEIPATLGQLTNLNSLNLSVNHLSGKIPGSLSSLKLSSLDLSVNQLEGEVPLGLAIKAFRNGFAANRGLCGHGIGFLRSCSPFSRGPSSERLRTLLACMLAGAAIAIAIFGFFLTKRRRQRRGDEDRLISKERSWSMQSFRVVSFDEQKIIRAVRSENLVGRGGSGSVYRVDLGNGKIVAVKHIWNCPDGVSGASASMLSRRPAAASREFYAEVTTLSAVRHINVVKLFCSITSEDSSLLVYEYLPNGSLWDRLHTAEGRKLGGLDWDARYEVAVGASRGLEYLHHGCGRPVVHRDVKSSNILLDESFKPRIADFGLAKILQAAAAGGPKDASTTHVVAGTLGYLAPEYAYTMRVNEKCDVYSFGVVLMELATGKRPIEPEYGENKDIVRWVYDKLMVGNGEASAVELVDPCIPEGRKEEAVKVLRIGVRCTMRLPSLRPSMRAVVQMLEEAGDGRSPRSTAAAGGTSMVKEVCGYSPKDQTLRVSP</sequence>
<dbReference type="SMART" id="SM00369">
    <property type="entry name" value="LRR_TYP"/>
    <property type="match status" value="7"/>
</dbReference>
<feature type="transmembrane region" description="Helical" evidence="23">
    <location>
        <begin position="608"/>
        <end position="628"/>
    </location>
</feature>
<keyword evidence="13 22" id="KW-0547">Nucleotide-binding</keyword>
<dbReference type="Pfam" id="PF23598">
    <property type="entry name" value="LRR_14"/>
    <property type="match status" value="1"/>
</dbReference>
<keyword evidence="7" id="KW-0597">Phosphoprotein</keyword>
<evidence type="ECO:0000256" key="14">
    <source>
        <dbReference type="ARBA" id="ARBA00022777"/>
    </source>
</evidence>
<evidence type="ECO:0000256" key="23">
    <source>
        <dbReference type="SAM" id="Phobius"/>
    </source>
</evidence>
<comment type="catalytic activity">
    <reaction evidence="21">
        <text>L-seryl-[protein] + ATP = O-phospho-L-seryl-[protein] + ADP + H(+)</text>
        <dbReference type="Rhea" id="RHEA:17989"/>
        <dbReference type="Rhea" id="RHEA-COMP:9863"/>
        <dbReference type="Rhea" id="RHEA-COMP:11604"/>
        <dbReference type="ChEBI" id="CHEBI:15378"/>
        <dbReference type="ChEBI" id="CHEBI:29999"/>
        <dbReference type="ChEBI" id="CHEBI:30616"/>
        <dbReference type="ChEBI" id="CHEBI:83421"/>
        <dbReference type="ChEBI" id="CHEBI:456216"/>
        <dbReference type="EC" id="2.7.11.1"/>
    </reaction>
</comment>
<dbReference type="PROSITE" id="PS51450">
    <property type="entry name" value="LRR"/>
    <property type="match status" value="1"/>
</dbReference>
<dbReference type="Gene3D" id="1.10.510.10">
    <property type="entry name" value="Transferase(Phosphotransferase) domain 1"/>
    <property type="match status" value="1"/>
</dbReference>
<evidence type="ECO:0000256" key="12">
    <source>
        <dbReference type="ARBA" id="ARBA00022737"/>
    </source>
</evidence>
<dbReference type="Pfam" id="PF00069">
    <property type="entry name" value="Pkinase"/>
    <property type="match status" value="1"/>
</dbReference>
<comment type="catalytic activity">
    <reaction evidence="20">
        <text>L-threonyl-[protein] + ATP = O-phospho-L-threonyl-[protein] + ADP + H(+)</text>
        <dbReference type="Rhea" id="RHEA:46608"/>
        <dbReference type="Rhea" id="RHEA-COMP:11060"/>
        <dbReference type="Rhea" id="RHEA-COMP:11605"/>
        <dbReference type="ChEBI" id="CHEBI:15378"/>
        <dbReference type="ChEBI" id="CHEBI:30013"/>
        <dbReference type="ChEBI" id="CHEBI:30616"/>
        <dbReference type="ChEBI" id="CHEBI:61977"/>
        <dbReference type="ChEBI" id="CHEBI:456216"/>
        <dbReference type="EC" id="2.7.11.1"/>
    </reaction>
</comment>
<dbReference type="OrthoDB" id="2015831at2759"/>
<organism evidence="26 27">
    <name type="scientific">Colocasia esculenta</name>
    <name type="common">Wild taro</name>
    <name type="synonym">Arum esculentum</name>
    <dbReference type="NCBI Taxonomy" id="4460"/>
    <lineage>
        <taxon>Eukaryota</taxon>
        <taxon>Viridiplantae</taxon>
        <taxon>Streptophyta</taxon>
        <taxon>Embryophyta</taxon>
        <taxon>Tracheophyta</taxon>
        <taxon>Spermatophyta</taxon>
        <taxon>Magnoliopsida</taxon>
        <taxon>Liliopsida</taxon>
        <taxon>Araceae</taxon>
        <taxon>Aroideae</taxon>
        <taxon>Colocasieae</taxon>
        <taxon>Colocasia</taxon>
    </lineage>
</organism>
<reference evidence="26" key="1">
    <citation type="submission" date="2017-07" db="EMBL/GenBank/DDBJ databases">
        <title>Taro Niue Genome Assembly and Annotation.</title>
        <authorList>
            <person name="Atibalentja N."/>
            <person name="Keating K."/>
            <person name="Fields C.J."/>
        </authorList>
    </citation>
    <scope>NUCLEOTIDE SEQUENCE</scope>
    <source>
        <strain evidence="26">Niue_2</strain>
        <tissue evidence="26">Leaf</tissue>
    </source>
</reference>
<evidence type="ECO:0000256" key="13">
    <source>
        <dbReference type="ARBA" id="ARBA00022741"/>
    </source>
</evidence>
<dbReference type="InterPro" id="IPR050647">
    <property type="entry name" value="Plant_LRR-RLKs"/>
</dbReference>
<dbReference type="InterPro" id="IPR000719">
    <property type="entry name" value="Prot_kinase_dom"/>
</dbReference>
<dbReference type="Proteomes" id="UP000652761">
    <property type="component" value="Unassembled WGS sequence"/>
</dbReference>
<evidence type="ECO:0000256" key="16">
    <source>
        <dbReference type="ARBA" id="ARBA00022989"/>
    </source>
</evidence>
<evidence type="ECO:0000256" key="7">
    <source>
        <dbReference type="ARBA" id="ARBA00022553"/>
    </source>
</evidence>
<dbReference type="Gene3D" id="3.80.10.10">
    <property type="entry name" value="Ribonuclease Inhibitor"/>
    <property type="match status" value="3"/>
</dbReference>
<keyword evidence="16 23" id="KW-1133">Transmembrane helix</keyword>
<evidence type="ECO:0000256" key="3">
    <source>
        <dbReference type="ARBA" id="ARBA00009592"/>
    </source>
</evidence>
<dbReference type="SUPFAM" id="SSF52058">
    <property type="entry name" value="L domain-like"/>
    <property type="match status" value="1"/>
</dbReference>
<dbReference type="PRINTS" id="PR00019">
    <property type="entry name" value="LEURICHRPT"/>
</dbReference>
<feature type="signal peptide" evidence="24">
    <location>
        <begin position="1"/>
        <end position="22"/>
    </location>
</feature>
<comment type="caution">
    <text evidence="26">The sequence shown here is derived from an EMBL/GenBank/DDBJ whole genome shotgun (WGS) entry which is preliminary data.</text>
</comment>
<comment type="similarity">
    <text evidence="3">Belongs to the RLP family.</text>
</comment>
<feature type="chain" id="PRO_5033009508" description="non-specific serine/threonine protein kinase" evidence="24">
    <location>
        <begin position="23"/>
        <end position="1001"/>
    </location>
</feature>
<evidence type="ECO:0000256" key="4">
    <source>
        <dbReference type="ARBA" id="ARBA00012513"/>
    </source>
</evidence>
<evidence type="ECO:0000313" key="26">
    <source>
        <dbReference type="EMBL" id="MQL91099.1"/>
    </source>
</evidence>
<comment type="similarity">
    <text evidence="2">Belongs to the protein kinase superfamily. Ser/Thr protein kinase family.</text>
</comment>
<keyword evidence="14" id="KW-0418">Kinase</keyword>
<keyword evidence="27" id="KW-1185">Reference proteome</keyword>
<evidence type="ECO:0000256" key="5">
    <source>
        <dbReference type="ARBA" id="ARBA00022475"/>
    </source>
</evidence>
<evidence type="ECO:0000256" key="8">
    <source>
        <dbReference type="ARBA" id="ARBA00022614"/>
    </source>
</evidence>
<dbReference type="InterPro" id="IPR013210">
    <property type="entry name" value="LRR_N_plant-typ"/>
</dbReference>
<dbReference type="PANTHER" id="PTHR48056">
    <property type="entry name" value="LRR RECEPTOR-LIKE SERINE/THREONINE-PROTEIN KINASE-RELATED"/>
    <property type="match status" value="1"/>
</dbReference>
<feature type="binding site" evidence="22">
    <location>
        <position position="696"/>
    </location>
    <ligand>
        <name>ATP</name>
        <dbReference type="ChEBI" id="CHEBI:30616"/>
    </ligand>
</feature>
<dbReference type="SUPFAM" id="SSF56112">
    <property type="entry name" value="Protein kinase-like (PK-like)"/>
    <property type="match status" value="1"/>
</dbReference>
<evidence type="ECO:0000256" key="19">
    <source>
        <dbReference type="ARBA" id="ARBA00023180"/>
    </source>
</evidence>
<keyword evidence="17 23" id="KW-0472">Membrane</keyword>
<dbReference type="PROSITE" id="PS50011">
    <property type="entry name" value="PROTEIN_KINASE_DOM"/>
    <property type="match status" value="1"/>
</dbReference>
<dbReference type="CDD" id="cd14066">
    <property type="entry name" value="STKc_IRAK"/>
    <property type="match status" value="1"/>
</dbReference>
<dbReference type="GO" id="GO:0004674">
    <property type="term" value="F:protein serine/threonine kinase activity"/>
    <property type="evidence" value="ECO:0007669"/>
    <property type="project" value="UniProtKB-KW"/>
</dbReference>
<dbReference type="AlphaFoldDB" id="A0A843VI48"/>
<evidence type="ECO:0000313" key="27">
    <source>
        <dbReference type="Proteomes" id="UP000652761"/>
    </source>
</evidence>
<proteinExistence type="inferred from homology"/>
<dbReference type="PANTHER" id="PTHR48056:SF41">
    <property type="entry name" value="RECEPTOR-LIKE PROTEIN KINASE HAIKU2"/>
    <property type="match status" value="1"/>
</dbReference>
<protein>
    <recommendedName>
        <fullName evidence="4">non-specific serine/threonine protein kinase</fullName>
        <ecNumber evidence="4">2.7.11.1</ecNumber>
    </recommendedName>
</protein>
<keyword evidence="15 22" id="KW-0067">ATP-binding</keyword>
<comment type="subcellular location">
    <subcellularLocation>
        <location evidence="1">Cell membrane</location>
        <topology evidence="1">Single-pass membrane protein</topology>
    </subcellularLocation>
</comment>
<dbReference type="PROSITE" id="PS00107">
    <property type="entry name" value="PROTEIN_KINASE_ATP"/>
    <property type="match status" value="1"/>
</dbReference>
<dbReference type="FunFam" id="3.80.10.10:FF:000111">
    <property type="entry name" value="LRR receptor-like serine/threonine-protein kinase ERECTA"/>
    <property type="match status" value="1"/>
</dbReference>
<dbReference type="FunFam" id="1.10.510.10:FF:000417">
    <property type="entry name" value="Leucine-rich repeat receptor-like protein kinase"/>
    <property type="match status" value="1"/>
</dbReference>
<keyword evidence="5" id="KW-1003">Cell membrane</keyword>
<dbReference type="PROSITE" id="PS00108">
    <property type="entry name" value="PROTEIN_KINASE_ST"/>
    <property type="match status" value="1"/>
</dbReference>
<evidence type="ECO:0000256" key="17">
    <source>
        <dbReference type="ARBA" id="ARBA00023136"/>
    </source>
</evidence>
<evidence type="ECO:0000256" key="10">
    <source>
        <dbReference type="ARBA" id="ARBA00022692"/>
    </source>
</evidence>
<keyword evidence="10 23" id="KW-0812">Transmembrane</keyword>
<dbReference type="InterPro" id="IPR011009">
    <property type="entry name" value="Kinase-like_dom_sf"/>
</dbReference>
<keyword evidence="8" id="KW-0433">Leucine-rich repeat</keyword>
<dbReference type="Pfam" id="PF00560">
    <property type="entry name" value="LRR_1"/>
    <property type="match status" value="3"/>
</dbReference>
<evidence type="ECO:0000256" key="1">
    <source>
        <dbReference type="ARBA" id="ARBA00004162"/>
    </source>
</evidence>
<evidence type="ECO:0000256" key="18">
    <source>
        <dbReference type="ARBA" id="ARBA00023170"/>
    </source>
</evidence>
<evidence type="ECO:0000256" key="11">
    <source>
        <dbReference type="ARBA" id="ARBA00022729"/>
    </source>
</evidence>
<dbReference type="InterPro" id="IPR032675">
    <property type="entry name" value="LRR_dom_sf"/>
</dbReference>
<feature type="domain" description="Protein kinase" evidence="25">
    <location>
        <begin position="668"/>
        <end position="967"/>
    </location>
</feature>
<dbReference type="FunFam" id="3.80.10.10:FF:000905">
    <property type="entry name" value="Receptor-like protein kinase 7"/>
    <property type="match status" value="1"/>
</dbReference>
<gene>
    <name evidence="26" type="ORF">Taro_023705</name>
</gene>
<keyword evidence="6" id="KW-0723">Serine/threonine-protein kinase</keyword>
<evidence type="ECO:0000256" key="20">
    <source>
        <dbReference type="ARBA" id="ARBA00047899"/>
    </source>
</evidence>
<evidence type="ECO:0000256" key="24">
    <source>
        <dbReference type="SAM" id="SignalP"/>
    </source>
</evidence>
<keyword evidence="9" id="KW-0808">Transferase</keyword>
<dbReference type="EMBL" id="NMUH01001303">
    <property type="protein sequence ID" value="MQL91099.1"/>
    <property type="molecule type" value="Genomic_DNA"/>
</dbReference>
<evidence type="ECO:0000256" key="21">
    <source>
        <dbReference type="ARBA" id="ARBA00048679"/>
    </source>
</evidence>
<dbReference type="InterPro" id="IPR008271">
    <property type="entry name" value="Ser/Thr_kinase_AS"/>
</dbReference>
<evidence type="ECO:0000256" key="2">
    <source>
        <dbReference type="ARBA" id="ARBA00008684"/>
    </source>
</evidence>
<dbReference type="InterPro" id="IPR001611">
    <property type="entry name" value="Leu-rich_rpt"/>
</dbReference>
<dbReference type="Pfam" id="PF08263">
    <property type="entry name" value="LRRNT_2"/>
    <property type="match status" value="1"/>
</dbReference>
<evidence type="ECO:0000256" key="22">
    <source>
        <dbReference type="PROSITE-ProRule" id="PRU10141"/>
    </source>
</evidence>